<comment type="pathway">
    <text evidence="1 10">Carbohydrate biosynthesis; gluconeogenesis.</text>
</comment>
<keyword evidence="10" id="KW-0963">Cytoplasm</keyword>
<dbReference type="AlphaFoldDB" id="A0A1F6ERF8"/>
<evidence type="ECO:0000256" key="10">
    <source>
        <dbReference type="HAMAP-Rule" id="MF_00453"/>
    </source>
</evidence>
<feature type="binding site" evidence="10">
    <location>
        <position position="42"/>
    </location>
    <ligand>
        <name>substrate</name>
    </ligand>
</feature>
<feature type="binding site" evidence="10">
    <location>
        <position position="208"/>
    </location>
    <ligand>
        <name>Mn(2+)</name>
        <dbReference type="ChEBI" id="CHEBI:29035"/>
    </ligand>
</feature>
<comment type="catalytic activity">
    <reaction evidence="9 10">
        <text>oxaloacetate + ATP = phosphoenolpyruvate + ADP + CO2</text>
        <dbReference type="Rhea" id="RHEA:18617"/>
        <dbReference type="ChEBI" id="CHEBI:16452"/>
        <dbReference type="ChEBI" id="CHEBI:16526"/>
        <dbReference type="ChEBI" id="CHEBI:30616"/>
        <dbReference type="ChEBI" id="CHEBI:58702"/>
        <dbReference type="ChEBI" id="CHEBI:456216"/>
        <dbReference type="EC" id="4.1.1.49"/>
    </reaction>
</comment>
<feature type="binding site" evidence="10">
    <location>
        <position position="208"/>
    </location>
    <ligand>
        <name>ATP</name>
        <dbReference type="ChEBI" id="CHEBI:30616"/>
    </ligand>
</feature>
<protein>
    <recommendedName>
        <fullName evidence="3 10">Phosphoenolpyruvate carboxykinase (ATP)</fullName>
        <shortName evidence="10">PCK</shortName>
        <shortName evidence="10">PEP carboxykinase</shortName>
        <shortName evidence="10">PEPCK</shortName>
        <ecNumber evidence="3 10">4.1.1.49</ecNumber>
    </recommendedName>
</protein>
<dbReference type="Gene3D" id="3.90.228.20">
    <property type="match status" value="1"/>
</dbReference>
<comment type="similarity">
    <text evidence="2 10">Belongs to the phosphoenolpyruvate carboxykinase (ATP) family.</text>
</comment>
<dbReference type="InterPro" id="IPR013035">
    <property type="entry name" value="PEP_carboxykinase_C"/>
</dbReference>
<feature type="binding site" evidence="10">
    <location>
        <position position="330"/>
    </location>
    <ligand>
        <name>substrate</name>
    </ligand>
</feature>
<dbReference type="GO" id="GO:0016301">
    <property type="term" value="F:kinase activity"/>
    <property type="evidence" value="ECO:0007669"/>
    <property type="project" value="UniProtKB-KW"/>
</dbReference>
<keyword evidence="11" id="KW-0418">Kinase</keyword>
<feature type="binding site" evidence="10">
    <location>
        <position position="202"/>
    </location>
    <ligand>
        <name>substrate</name>
    </ligand>
</feature>
<dbReference type="Proteomes" id="UP000178587">
    <property type="component" value="Unassembled WGS sequence"/>
</dbReference>
<keyword evidence="4 10" id="KW-0312">Gluconeogenesis</keyword>
<dbReference type="Pfam" id="PF01293">
    <property type="entry name" value="PEPCK_ATP"/>
    <property type="match status" value="1"/>
</dbReference>
<feature type="binding site" evidence="10">
    <location>
        <position position="264"/>
    </location>
    <ligand>
        <name>Mn(2+)</name>
        <dbReference type="ChEBI" id="CHEBI:29035"/>
    </ligand>
</feature>
<dbReference type="InterPro" id="IPR001272">
    <property type="entry name" value="PEP_carboxykinase_ATP"/>
</dbReference>
<accession>A0A1F6ERF8</accession>
<proteinExistence type="inferred from homology"/>
<feature type="binding site" evidence="10">
    <location>
        <position position="227"/>
    </location>
    <ligand>
        <name>ATP</name>
        <dbReference type="ChEBI" id="CHEBI:30616"/>
    </ligand>
</feature>
<dbReference type="HAMAP" id="MF_00453">
    <property type="entry name" value="PEPCK_ATP"/>
    <property type="match status" value="1"/>
</dbReference>
<comment type="subcellular location">
    <subcellularLocation>
        <location evidence="10">Cytoplasm</location>
    </subcellularLocation>
</comment>
<evidence type="ECO:0000256" key="1">
    <source>
        <dbReference type="ARBA" id="ARBA00004742"/>
    </source>
</evidence>
<dbReference type="InterPro" id="IPR008210">
    <property type="entry name" value="PEP_carboxykinase_N"/>
</dbReference>
<dbReference type="GO" id="GO:0004612">
    <property type="term" value="F:phosphoenolpyruvate carboxykinase (ATP) activity"/>
    <property type="evidence" value="ECO:0007669"/>
    <property type="project" value="UniProtKB-UniRule"/>
</dbReference>
<dbReference type="Gene3D" id="2.170.8.10">
    <property type="entry name" value="Phosphoenolpyruvate Carboxykinase, domain 2"/>
    <property type="match status" value="1"/>
</dbReference>
<comment type="function">
    <text evidence="10">Involved in the gluconeogenesis. Catalyzes the conversion of oxaloacetate (OAA) to phosphoenolpyruvate (PEP) through direct phosphoryl transfer between the nucleoside triphosphate and OAA.</text>
</comment>
<feature type="binding site" evidence="10">
    <location>
        <begin position="243"/>
        <end position="251"/>
    </location>
    <ligand>
        <name>ATP</name>
        <dbReference type="ChEBI" id="CHEBI:30616"/>
    </ligand>
</feature>
<evidence type="ECO:0000256" key="5">
    <source>
        <dbReference type="ARBA" id="ARBA00022741"/>
    </source>
</evidence>
<keyword evidence="5 10" id="KW-0547">Nucleotide-binding</keyword>
<comment type="cofactor">
    <cofactor evidence="10">
        <name>Mn(2+)</name>
        <dbReference type="ChEBI" id="CHEBI:29035"/>
    </cofactor>
    <text evidence="10">Binds 1 Mn(2+) ion per subunit.</text>
</comment>
<dbReference type="GO" id="GO:0046872">
    <property type="term" value="F:metal ion binding"/>
    <property type="evidence" value="ECO:0007669"/>
    <property type="project" value="UniProtKB-KW"/>
</dbReference>
<dbReference type="PANTHER" id="PTHR30031:SF0">
    <property type="entry name" value="PHOSPHOENOLPYRUVATE CARBOXYKINASE (ATP)"/>
    <property type="match status" value="1"/>
</dbReference>
<evidence type="ECO:0000256" key="2">
    <source>
        <dbReference type="ARBA" id="ARBA00006052"/>
    </source>
</evidence>
<evidence type="ECO:0000256" key="7">
    <source>
        <dbReference type="ARBA" id="ARBA00022840"/>
    </source>
</evidence>
<dbReference type="PANTHER" id="PTHR30031">
    <property type="entry name" value="PHOSPHOENOLPYRUVATE CARBOXYKINASE ATP"/>
    <property type="match status" value="1"/>
</dbReference>
<dbReference type="GO" id="GO:0005829">
    <property type="term" value="C:cytosol"/>
    <property type="evidence" value="ECO:0007669"/>
    <property type="project" value="TreeGrafter"/>
</dbReference>
<sequence length="549" mass="60536">MTPRILYDLSREGLYCCAKNRGEGAVTKDGALAVSTGAYTGRAASDKFLENGLLPGHAIDWGEVNRPISEHLFAKMAKWHIAQMAKLPELFVSDVWAGADPHHSLAVRIVTERAWHALFARTMFLGGSDEAMAERHATTTRPFFESFAPPFTILHAPSLRAPRELVRTPGKRYERDVTVLNSETYILISMSHRLVLIGGTSYAGEIKKAVFTVMNYLLPERGVLPMHCSVNVGEKGDSAVFFGLSGTGKTTLSADPKRRLVGDDEHGWSDDGLFNLEGGCYAKVIRLSEKGEPAIWKAVHRRGAILENVVLDTDSVTPLFNDEWLTENTRASYPLSFIENREPSGRAGHPENIVMLTCDTFGVLPPIARLTPEQAEYHFLSGYTAKIAGTERDVGKEPIPTFSACFGAPFMPLHPSVYARMLEEKIREYKVACWLVNTGWTGGPYGVGERIPLSATRALLGDVLSGAFGGSTFSSRYGLFRLMVPDACPLAKEAEKFLLPSNIWQRNGTVGFREAEAHLAALFRENFAKKKYHEHVSPEVRAYAESVGV</sequence>
<dbReference type="SUPFAM" id="SSF53795">
    <property type="entry name" value="PEP carboxykinase-like"/>
    <property type="match status" value="1"/>
</dbReference>
<organism evidence="11 12">
    <name type="scientific">Candidatus Kaiserbacteria bacterium RIFCSPLOWO2_01_FULL_50_24</name>
    <dbReference type="NCBI Taxonomy" id="1798507"/>
    <lineage>
        <taxon>Bacteria</taxon>
        <taxon>Candidatus Kaiseribacteriota</taxon>
    </lineage>
</organism>
<keyword evidence="10" id="KW-0464">Manganese</keyword>
<keyword evidence="11" id="KW-0670">Pyruvate</keyword>
<dbReference type="STRING" id="1798507.A3A34_01825"/>
<keyword evidence="11" id="KW-0808">Transferase</keyword>
<feature type="binding site" evidence="10">
    <location>
        <begin position="450"/>
        <end position="451"/>
    </location>
    <ligand>
        <name>ATP</name>
        <dbReference type="ChEBI" id="CHEBI:30616"/>
    </ligand>
</feature>
<keyword evidence="7 10" id="KW-0067">ATP-binding</keyword>
<evidence type="ECO:0000313" key="11">
    <source>
        <dbReference type="EMBL" id="OGG76210.1"/>
    </source>
</evidence>
<gene>
    <name evidence="10" type="primary">pckA</name>
    <name evidence="11" type="ORF">A3A34_01825</name>
</gene>
<keyword evidence="8 10" id="KW-0456">Lyase</keyword>
<evidence type="ECO:0000256" key="9">
    <source>
        <dbReference type="ARBA" id="ARBA00047371"/>
    </source>
</evidence>
<evidence type="ECO:0000313" key="12">
    <source>
        <dbReference type="Proteomes" id="UP000178587"/>
    </source>
</evidence>
<dbReference type="EC" id="4.1.1.49" evidence="3 10"/>
<dbReference type="NCBIfam" id="NF006820">
    <property type="entry name" value="PRK09344.1-2"/>
    <property type="match status" value="1"/>
</dbReference>
<name>A0A1F6ERF8_9BACT</name>
<dbReference type="SUPFAM" id="SSF68923">
    <property type="entry name" value="PEP carboxykinase N-terminal domain"/>
    <property type="match status" value="1"/>
</dbReference>
<evidence type="ECO:0000256" key="8">
    <source>
        <dbReference type="ARBA" id="ARBA00023239"/>
    </source>
</evidence>
<evidence type="ECO:0000256" key="4">
    <source>
        <dbReference type="ARBA" id="ARBA00022432"/>
    </source>
</evidence>
<dbReference type="EMBL" id="MFLU01000002">
    <property type="protein sequence ID" value="OGG76210.1"/>
    <property type="molecule type" value="Genomic_DNA"/>
</dbReference>
<feature type="binding site" evidence="10">
    <location>
        <position position="208"/>
    </location>
    <ligand>
        <name>substrate</name>
    </ligand>
</feature>
<dbReference type="NCBIfam" id="NF006821">
    <property type="entry name" value="PRK09344.1-3"/>
    <property type="match status" value="1"/>
</dbReference>
<comment type="caution">
    <text evidence="11">The sequence shown here is derived from an EMBL/GenBank/DDBJ whole genome shotgun (WGS) entry which is preliminary data.</text>
</comment>
<keyword evidence="6 10" id="KW-0210">Decarboxylase</keyword>
<dbReference type="GO" id="GO:0005524">
    <property type="term" value="F:ATP binding"/>
    <property type="evidence" value="ECO:0007669"/>
    <property type="project" value="UniProtKB-UniRule"/>
</dbReference>
<dbReference type="Gene3D" id="3.40.449.10">
    <property type="entry name" value="Phosphoenolpyruvate Carboxykinase, domain 1"/>
    <property type="match status" value="1"/>
</dbReference>
<feature type="binding site" evidence="10">
    <location>
        <position position="330"/>
    </location>
    <ligand>
        <name>ATP</name>
        <dbReference type="ChEBI" id="CHEBI:30616"/>
    </ligand>
</feature>
<dbReference type="GO" id="GO:0006094">
    <property type="term" value="P:gluconeogenesis"/>
    <property type="evidence" value="ECO:0007669"/>
    <property type="project" value="UniProtKB-UniRule"/>
</dbReference>
<feature type="binding site" evidence="10">
    <location>
        <position position="227"/>
    </location>
    <ligand>
        <name>Mn(2+)</name>
        <dbReference type="ChEBI" id="CHEBI:29035"/>
    </ligand>
</feature>
<evidence type="ECO:0000256" key="3">
    <source>
        <dbReference type="ARBA" id="ARBA00012363"/>
    </source>
</evidence>
<reference evidence="11 12" key="1">
    <citation type="journal article" date="2016" name="Nat. Commun.">
        <title>Thousands of microbial genomes shed light on interconnected biogeochemical processes in an aquifer system.</title>
        <authorList>
            <person name="Anantharaman K."/>
            <person name="Brown C.T."/>
            <person name="Hug L.A."/>
            <person name="Sharon I."/>
            <person name="Castelle C.J."/>
            <person name="Probst A.J."/>
            <person name="Thomas B.C."/>
            <person name="Singh A."/>
            <person name="Wilkins M.J."/>
            <person name="Karaoz U."/>
            <person name="Brodie E.L."/>
            <person name="Williams K.H."/>
            <person name="Hubbard S.S."/>
            <person name="Banfield J.F."/>
        </authorList>
    </citation>
    <scope>NUCLEOTIDE SEQUENCE [LARGE SCALE GENOMIC DNA]</scope>
</reference>
<keyword evidence="10" id="KW-0479">Metal-binding</keyword>
<feature type="binding site" evidence="10">
    <location>
        <position position="292"/>
    </location>
    <ligand>
        <name>ATP</name>
        <dbReference type="ChEBI" id="CHEBI:30616"/>
    </ligand>
</feature>
<feature type="binding site" evidence="10">
    <location>
        <position position="456"/>
    </location>
    <ligand>
        <name>ATP</name>
        <dbReference type="ChEBI" id="CHEBI:30616"/>
    </ligand>
</feature>
<evidence type="ECO:0000256" key="6">
    <source>
        <dbReference type="ARBA" id="ARBA00022793"/>
    </source>
</evidence>
<dbReference type="PIRSF" id="PIRSF006294">
    <property type="entry name" value="PEP_crbxkin"/>
    <property type="match status" value="1"/>
</dbReference>
<dbReference type="UniPathway" id="UPA00138"/>